<dbReference type="EnsemblPlants" id="OPUNC01G31870.1">
    <property type="protein sequence ID" value="OPUNC01G31870.1"/>
    <property type="gene ID" value="OPUNC01G31870"/>
</dbReference>
<evidence type="ECO:0000313" key="2">
    <source>
        <dbReference type="EnsemblPlants" id="OPUNC01G31870.1"/>
    </source>
</evidence>
<dbReference type="Proteomes" id="UP000026962">
    <property type="component" value="Chromosome 1"/>
</dbReference>
<reference evidence="2" key="1">
    <citation type="submission" date="2015-04" db="UniProtKB">
        <authorList>
            <consortium name="EnsemblPlants"/>
        </authorList>
    </citation>
    <scope>IDENTIFICATION</scope>
</reference>
<name>A0A0E0JPF0_ORYPU</name>
<dbReference type="HOGENOM" id="CLU_3035731_0_0_1"/>
<proteinExistence type="predicted"/>
<feature type="compositionally biased region" description="Basic and acidic residues" evidence="1">
    <location>
        <begin position="1"/>
        <end position="15"/>
    </location>
</feature>
<accession>A0A0E0JPF0</accession>
<evidence type="ECO:0000256" key="1">
    <source>
        <dbReference type="SAM" id="MobiDB-lite"/>
    </source>
</evidence>
<sequence>MKDPTASEHGAEKRTGYHAVLQRRGGLSAEEEAAEGGVVGVGAGGGGGRGLEHAA</sequence>
<organism evidence="2">
    <name type="scientific">Oryza punctata</name>
    <name type="common">Red rice</name>
    <dbReference type="NCBI Taxonomy" id="4537"/>
    <lineage>
        <taxon>Eukaryota</taxon>
        <taxon>Viridiplantae</taxon>
        <taxon>Streptophyta</taxon>
        <taxon>Embryophyta</taxon>
        <taxon>Tracheophyta</taxon>
        <taxon>Spermatophyta</taxon>
        <taxon>Magnoliopsida</taxon>
        <taxon>Liliopsida</taxon>
        <taxon>Poales</taxon>
        <taxon>Poaceae</taxon>
        <taxon>BOP clade</taxon>
        <taxon>Oryzoideae</taxon>
        <taxon>Oryzeae</taxon>
        <taxon>Oryzinae</taxon>
        <taxon>Oryza</taxon>
    </lineage>
</organism>
<dbReference type="Gramene" id="OPUNC01G31870.1">
    <property type="protein sequence ID" value="OPUNC01G31870.1"/>
    <property type="gene ID" value="OPUNC01G31870"/>
</dbReference>
<feature type="compositionally biased region" description="Gly residues" evidence="1">
    <location>
        <begin position="37"/>
        <end position="49"/>
    </location>
</feature>
<reference evidence="2" key="2">
    <citation type="submission" date="2018-05" db="EMBL/GenBank/DDBJ databases">
        <title>OpunRS2 (Oryza punctata Reference Sequence Version 2).</title>
        <authorList>
            <person name="Zhang J."/>
            <person name="Kudrna D."/>
            <person name="Lee S."/>
            <person name="Talag J."/>
            <person name="Welchert J."/>
            <person name="Wing R.A."/>
        </authorList>
    </citation>
    <scope>NUCLEOTIDE SEQUENCE [LARGE SCALE GENOMIC DNA]</scope>
</reference>
<feature type="region of interest" description="Disordered" evidence="1">
    <location>
        <begin position="1"/>
        <end position="55"/>
    </location>
</feature>
<dbReference type="AlphaFoldDB" id="A0A0E0JPF0"/>
<keyword evidence="3" id="KW-1185">Reference proteome</keyword>
<evidence type="ECO:0000313" key="3">
    <source>
        <dbReference type="Proteomes" id="UP000026962"/>
    </source>
</evidence>
<protein>
    <submittedName>
        <fullName evidence="2">Uncharacterized protein</fullName>
    </submittedName>
</protein>